<keyword evidence="8" id="KW-1185">Reference proteome</keyword>
<dbReference type="Gene3D" id="3.40.50.150">
    <property type="entry name" value="Vaccinia Virus protein VP39"/>
    <property type="match status" value="1"/>
</dbReference>
<dbReference type="EMBL" id="CAKOFQ010007470">
    <property type="protein sequence ID" value="CAH2001790.1"/>
    <property type="molecule type" value="Genomic_DNA"/>
</dbReference>
<dbReference type="Pfam" id="PF01189">
    <property type="entry name" value="Methyltr_RsmB-F"/>
    <property type="match status" value="1"/>
</dbReference>
<dbReference type="PRINTS" id="PR02008">
    <property type="entry name" value="RCMTFAMILY"/>
</dbReference>
<evidence type="ECO:0000256" key="4">
    <source>
        <dbReference type="ARBA" id="ARBA00022884"/>
    </source>
</evidence>
<evidence type="ECO:0000259" key="6">
    <source>
        <dbReference type="PROSITE" id="PS51686"/>
    </source>
</evidence>
<sequence length="314" mass="34487">MLSGCQIGDLVSIYADVHKKCKKGFQKLFEDEGKLFIGNGIVKMQRYQLFSNNIVQKGIAVEVKETTSGCPSIGDDFLPSGTALLQNLPSIICVACLDPQPGDTVLDMCASPGNKTTHIAELTRNQGTIVAIDKTKNKVKQLKALCEKFGAKVHCFEADSTKIVALSQISDKTVCDGPPFSPEAFDRILLDAPCSVLGKRPQIVNRLSKKEIRSYVPIQRKLFESAVKLLKPNGTLVYSTCTITLAENEAMVAWALKTFENLKLIKPKITMGSPGWAGVLADEDRRLVQRFGSECDVDSVGFFFACFVKKKEEK</sequence>
<comment type="similarity">
    <text evidence="5">Belongs to the class I-like SAM-binding methyltransferase superfamily. RsmB/NOP family.</text>
</comment>
<feature type="binding site" evidence="5">
    <location>
        <position position="159"/>
    </location>
    <ligand>
        <name>S-adenosyl-L-methionine</name>
        <dbReference type="ChEBI" id="CHEBI:59789"/>
    </ligand>
</feature>
<evidence type="ECO:0000256" key="2">
    <source>
        <dbReference type="ARBA" id="ARBA00022679"/>
    </source>
</evidence>
<evidence type="ECO:0000256" key="1">
    <source>
        <dbReference type="ARBA" id="ARBA00022603"/>
    </source>
</evidence>
<dbReference type="GO" id="GO:0008173">
    <property type="term" value="F:RNA methyltransferase activity"/>
    <property type="evidence" value="ECO:0007669"/>
    <property type="project" value="InterPro"/>
</dbReference>
<dbReference type="InterPro" id="IPR049560">
    <property type="entry name" value="MeTrfase_RsmB-F_NOP2_cat"/>
</dbReference>
<dbReference type="OrthoDB" id="260824at2759"/>
<evidence type="ECO:0000256" key="5">
    <source>
        <dbReference type="PROSITE-ProRule" id="PRU01023"/>
    </source>
</evidence>
<evidence type="ECO:0000313" key="8">
    <source>
        <dbReference type="Proteomes" id="UP001152888"/>
    </source>
</evidence>
<name>A0A9P0PWN1_ACAOB</name>
<dbReference type="SUPFAM" id="SSF53335">
    <property type="entry name" value="S-adenosyl-L-methionine-dependent methyltransferases"/>
    <property type="match status" value="1"/>
</dbReference>
<evidence type="ECO:0000256" key="3">
    <source>
        <dbReference type="ARBA" id="ARBA00022691"/>
    </source>
</evidence>
<accession>A0A9P0PWN1</accession>
<dbReference type="PANTHER" id="PTHR22807:SF34">
    <property type="entry name" value="TRNA (CYTOSINE(72)-C(5))-METHYLTRANSFERASE NSUN6"/>
    <property type="match status" value="1"/>
</dbReference>
<gene>
    <name evidence="7" type="ORF">ACAOBT_LOCUS26434</name>
</gene>
<comment type="caution">
    <text evidence="7">The sequence shown here is derived from an EMBL/GenBank/DDBJ whole genome shotgun (WGS) entry which is preliminary data.</text>
</comment>
<keyword evidence="2 5" id="KW-0808">Transferase</keyword>
<reference evidence="7" key="1">
    <citation type="submission" date="2022-03" db="EMBL/GenBank/DDBJ databases">
        <authorList>
            <person name="Sayadi A."/>
        </authorList>
    </citation>
    <scope>NUCLEOTIDE SEQUENCE</scope>
</reference>
<feature type="binding site" evidence="5">
    <location>
        <position position="133"/>
    </location>
    <ligand>
        <name>S-adenosyl-L-methionine</name>
        <dbReference type="ChEBI" id="CHEBI:59789"/>
    </ligand>
</feature>
<keyword evidence="1 5" id="KW-0489">Methyltransferase</keyword>
<dbReference type="PROSITE" id="PS50890">
    <property type="entry name" value="PUA"/>
    <property type="match status" value="1"/>
</dbReference>
<protein>
    <recommendedName>
        <fullName evidence="6">SAM-dependent MTase RsmB/NOP-type domain-containing protein</fullName>
    </recommendedName>
</protein>
<feature type="domain" description="SAM-dependent MTase RsmB/NOP-type" evidence="6">
    <location>
        <begin position="9"/>
        <end position="310"/>
    </location>
</feature>
<dbReference type="GO" id="GO:0003723">
    <property type="term" value="F:RNA binding"/>
    <property type="evidence" value="ECO:0007669"/>
    <property type="project" value="UniProtKB-UniRule"/>
</dbReference>
<dbReference type="InterPro" id="IPR001678">
    <property type="entry name" value="MeTrfase_RsmB-F_NOP2_dom"/>
</dbReference>
<evidence type="ECO:0000313" key="7">
    <source>
        <dbReference type="EMBL" id="CAH2001790.1"/>
    </source>
</evidence>
<keyword evidence="4 5" id="KW-0694">RNA-binding</keyword>
<dbReference type="AlphaFoldDB" id="A0A9P0PWN1"/>
<dbReference type="InterPro" id="IPR029063">
    <property type="entry name" value="SAM-dependent_MTases_sf"/>
</dbReference>
<dbReference type="GO" id="GO:0001510">
    <property type="term" value="P:RNA methylation"/>
    <property type="evidence" value="ECO:0007669"/>
    <property type="project" value="InterPro"/>
</dbReference>
<feature type="binding site" evidence="5">
    <location>
        <position position="191"/>
    </location>
    <ligand>
        <name>S-adenosyl-L-methionine</name>
        <dbReference type="ChEBI" id="CHEBI:59789"/>
    </ligand>
</feature>
<organism evidence="7 8">
    <name type="scientific">Acanthoscelides obtectus</name>
    <name type="common">Bean weevil</name>
    <name type="synonym">Bruchus obtectus</name>
    <dbReference type="NCBI Taxonomy" id="200917"/>
    <lineage>
        <taxon>Eukaryota</taxon>
        <taxon>Metazoa</taxon>
        <taxon>Ecdysozoa</taxon>
        <taxon>Arthropoda</taxon>
        <taxon>Hexapoda</taxon>
        <taxon>Insecta</taxon>
        <taxon>Pterygota</taxon>
        <taxon>Neoptera</taxon>
        <taxon>Endopterygota</taxon>
        <taxon>Coleoptera</taxon>
        <taxon>Polyphaga</taxon>
        <taxon>Cucujiformia</taxon>
        <taxon>Chrysomeloidea</taxon>
        <taxon>Chrysomelidae</taxon>
        <taxon>Bruchinae</taxon>
        <taxon>Bruchini</taxon>
        <taxon>Acanthoscelides</taxon>
    </lineage>
</organism>
<dbReference type="CDD" id="cd02440">
    <property type="entry name" value="AdoMet_MTases"/>
    <property type="match status" value="1"/>
</dbReference>
<dbReference type="Proteomes" id="UP001152888">
    <property type="component" value="Unassembled WGS sequence"/>
</dbReference>
<dbReference type="PROSITE" id="PS51686">
    <property type="entry name" value="SAM_MT_RSMB_NOP"/>
    <property type="match status" value="1"/>
</dbReference>
<dbReference type="InterPro" id="IPR023267">
    <property type="entry name" value="RCMT"/>
</dbReference>
<feature type="active site" description="Nucleophile" evidence="5">
    <location>
        <position position="241"/>
    </location>
</feature>
<keyword evidence="3 5" id="KW-0949">S-adenosyl-L-methionine</keyword>
<comment type="caution">
    <text evidence="5">Lacks conserved residue(s) required for the propagation of feature annotation.</text>
</comment>
<dbReference type="PANTHER" id="PTHR22807">
    <property type="entry name" value="NOP2 YEAST -RELATED NOL1/NOP2/FMU SUN DOMAIN-CONTAINING"/>
    <property type="match status" value="1"/>
</dbReference>
<proteinExistence type="inferred from homology"/>